<evidence type="ECO:0000313" key="2">
    <source>
        <dbReference type="EMBL" id="MBX19246.1"/>
    </source>
</evidence>
<keyword evidence="2" id="KW-0418">Kinase</keyword>
<dbReference type="AlphaFoldDB" id="A0A2P2LMN7"/>
<keyword evidence="1" id="KW-0732">Signal</keyword>
<feature type="chain" id="PRO_5015185501" evidence="1">
    <location>
        <begin position="27"/>
        <end position="62"/>
    </location>
</feature>
<evidence type="ECO:0000256" key="1">
    <source>
        <dbReference type="SAM" id="SignalP"/>
    </source>
</evidence>
<accession>A0A2P2LMN7</accession>
<feature type="signal peptide" evidence="1">
    <location>
        <begin position="1"/>
        <end position="26"/>
    </location>
</feature>
<dbReference type="GO" id="GO:0016301">
    <property type="term" value="F:kinase activity"/>
    <property type="evidence" value="ECO:0007669"/>
    <property type="project" value="UniProtKB-KW"/>
</dbReference>
<sequence>MLAQLFQQSDVLRFCLLLLVAYYGELIREEGENKSTKFTWSNNVPMSTGQSPVYSYTMRKTG</sequence>
<protein>
    <submittedName>
        <fullName evidence="2">D-glycerate 3-kinase</fullName>
    </submittedName>
</protein>
<name>A0A2P2LMN7_RHIMU</name>
<organism evidence="2">
    <name type="scientific">Rhizophora mucronata</name>
    <name type="common">Asiatic mangrove</name>
    <dbReference type="NCBI Taxonomy" id="61149"/>
    <lineage>
        <taxon>Eukaryota</taxon>
        <taxon>Viridiplantae</taxon>
        <taxon>Streptophyta</taxon>
        <taxon>Embryophyta</taxon>
        <taxon>Tracheophyta</taxon>
        <taxon>Spermatophyta</taxon>
        <taxon>Magnoliopsida</taxon>
        <taxon>eudicotyledons</taxon>
        <taxon>Gunneridae</taxon>
        <taxon>Pentapetalae</taxon>
        <taxon>rosids</taxon>
        <taxon>fabids</taxon>
        <taxon>Malpighiales</taxon>
        <taxon>Rhizophoraceae</taxon>
        <taxon>Rhizophora</taxon>
    </lineage>
</organism>
<reference evidence="2" key="1">
    <citation type="submission" date="2018-02" db="EMBL/GenBank/DDBJ databases">
        <title>Rhizophora mucronata_Transcriptome.</title>
        <authorList>
            <person name="Meera S.P."/>
            <person name="Sreeshan A."/>
            <person name="Augustine A."/>
        </authorList>
    </citation>
    <scope>NUCLEOTIDE SEQUENCE</scope>
    <source>
        <tissue evidence="2">Leaf</tissue>
    </source>
</reference>
<keyword evidence="2" id="KW-0808">Transferase</keyword>
<dbReference type="EMBL" id="GGEC01038762">
    <property type="protein sequence ID" value="MBX19246.1"/>
    <property type="molecule type" value="Transcribed_RNA"/>
</dbReference>
<proteinExistence type="predicted"/>